<dbReference type="PANTHER" id="PTHR43877">
    <property type="entry name" value="AMINOALKYLPHOSPHONATE N-ACETYLTRANSFERASE-RELATED-RELATED"/>
    <property type="match status" value="1"/>
</dbReference>
<dbReference type="EMBL" id="JAGFNP010000002">
    <property type="protein sequence ID" value="MBO3731777.1"/>
    <property type="molecule type" value="Genomic_DNA"/>
</dbReference>
<reference evidence="4 5" key="1">
    <citation type="submission" date="2021-03" db="EMBL/GenBank/DDBJ databases">
        <title>Glycomyces sp. nov., a novel actinomycete isolated from soil.</title>
        <authorList>
            <person name="Yang X."/>
            <person name="Xu X."/>
        </authorList>
    </citation>
    <scope>NUCLEOTIDE SEQUENCE [LARGE SCALE GENOMIC DNA]</scope>
    <source>
        <strain evidence="4 5">NEAU-S30</strain>
    </source>
</reference>
<evidence type="ECO:0000313" key="4">
    <source>
        <dbReference type="EMBL" id="MBO3731777.1"/>
    </source>
</evidence>
<keyword evidence="2" id="KW-0012">Acyltransferase</keyword>
<dbReference type="InterPro" id="IPR016181">
    <property type="entry name" value="Acyl_CoA_acyltransferase"/>
</dbReference>
<keyword evidence="5" id="KW-1185">Reference proteome</keyword>
<dbReference type="InterPro" id="IPR000182">
    <property type="entry name" value="GNAT_dom"/>
</dbReference>
<dbReference type="InterPro" id="IPR050832">
    <property type="entry name" value="Bact_Acetyltransf"/>
</dbReference>
<dbReference type="RefSeq" id="WP_208494532.1">
    <property type="nucleotide sequence ID" value="NZ_JAGFNP010000002.1"/>
</dbReference>
<dbReference type="SUPFAM" id="SSF55729">
    <property type="entry name" value="Acyl-CoA N-acyltransferases (Nat)"/>
    <property type="match status" value="1"/>
</dbReference>
<evidence type="ECO:0000313" key="5">
    <source>
        <dbReference type="Proteomes" id="UP000681341"/>
    </source>
</evidence>
<evidence type="ECO:0000256" key="2">
    <source>
        <dbReference type="ARBA" id="ARBA00023315"/>
    </source>
</evidence>
<accession>A0ABS3U275</accession>
<dbReference type="Proteomes" id="UP000681341">
    <property type="component" value="Unassembled WGS sequence"/>
</dbReference>
<sequence>MLIRPVRPADAAAAAVLLGQLGYPQDGEAAVASRLAAWAEDPSSAAFAAESEGDVLGLIAVHVCPHFERDGAWGRIAALVVAEDARGRGVGGRLVAAAELFAAAHGCQRMEVTSSDRRREAHEFYRSRGYAAQTGRSSRFLRDLG</sequence>
<evidence type="ECO:0000259" key="3">
    <source>
        <dbReference type="PROSITE" id="PS51186"/>
    </source>
</evidence>
<proteinExistence type="predicted"/>
<feature type="domain" description="N-acetyltransferase" evidence="3">
    <location>
        <begin position="1"/>
        <end position="145"/>
    </location>
</feature>
<keyword evidence="1" id="KW-0808">Transferase</keyword>
<evidence type="ECO:0000256" key="1">
    <source>
        <dbReference type="ARBA" id="ARBA00022679"/>
    </source>
</evidence>
<protein>
    <submittedName>
        <fullName evidence="4">GNAT family N-acetyltransferase</fullName>
    </submittedName>
</protein>
<dbReference type="PROSITE" id="PS51186">
    <property type="entry name" value="GNAT"/>
    <property type="match status" value="1"/>
</dbReference>
<gene>
    <name evidence="4" type="ORF">J5V16_03025</name>
</gene>
<comment type="caution">
    <text evidence="4">The sequence shown here is derived from an EMBL/GenBank/DDBJ whole genome shotgun (WGS) entry which is preliminary data.</text>
</comment>
<organism evidence="4 5">
    <name type="scientific">Glycomyces niveus</name>
    <dbReference type="NCBI Taxonomy" id="2820287"/>
    <lineage>
        <taxon>Bacteria</taxon>
        <taxon>Bacillati</taxon>
        <taxon>Actinomycetota</taxon>
        <taxon>Actinomycetes</taxon>
        <taxon>Glycomycetales</taxon>
        <taxon>Glycomycetaceae</taxon>
        <taxon>Glycomyces</taxon>
    </lineage>
</organism>
<dbReference type="CDD" id="cd04301">
    <property type="entry name" value="NAT_SF"/>
    <property type="match status" value="1"/>
</dbReference>
<dbReference type="Gene3D" id="3.40.630.30">
    <property type="match status" value="1"/>
</dbReference>
<dbReference type="Pfam" id="PF00583">
    <property type="entry name" value="Acetyltransf_1"/>
    <property type="match status" value="1"/>
</dbReference>
<name>A0ABS3U275_9ACTN</name>